<evidence type="ECO:0000313" key="14">
    <source>
        <dbReference type="EMBL" id="KAK3093941.1"/>
    </source>
</evidence>
<keyword evidence="4" id="KW-0433">Leucine-rich repeat</keyword>
<evidence type="ECO:0000256" key="7">
    <source>
        <dbReference type="ARBA" id="ARBA00022737"/>
    </source>
</evidence>
<evidence type="ECO:0000256" key="6">
    <source>
        <dbReference type="ARBA" id="ARBA00022729"/>
    </source>
</evidence>
<dbReference type="PANTHER" id="PTHR24365">
    <property type="entry name" value="TOLL-LIKE RECEPTOR"/>
    <property type="match status" value="1"/>
</dbReference>
<dbReference type="PROSITE" id="PS50104">
    <property type="entry name" value="TIR"/>
    <property type="match status" value="1"/>
</dbReference>
<keyword evidence="7" id="KW-0677">Repeat</keyword>
<feature type="domain" description="TIR" evidence="13">
    <location>
        <begin position="47"/>
        <end position="186"/>
    </location>
</feature>
<dbReference type="PRINTS" id="PR01537">
    <property type="entry name" value="INTRLKN1R1F"/>
</dbReference>
<dbReference type="Proteomes" id="UP001186944">
    <property type="component" value="Unassembled WGS sequence"/>
</dbReference>
<organism evidence="14 15">
    <name type="scientific">Pinctada imbricata</name>
    <name type="common">Atlantic pearl-oyster</name>
    <name type="synonym">Pinctada martensii</name>
    <dbReference type="NCBI Taxonomy" id="66713"/>
    <lineage>
        <taxon>Eukaryota</taxon>
        <taxon>Metazoa</taxon>
        <taxon>Spiralia</taxon>
        <taxon>Lophotrochozoa</taxon>
        <taxon>Mollusca</taxon>
        <taxon>Bivalvia</taxon>
        <taxon>Autobranchia</taxon>
        <taxon>Pteriomorphia</taxon>
        <taxon>Pterioida</taxon>
        <taxon>Pterioidea</taxon>
        <taxon>Pteriidae</taxon>
        <taxon>Pinctada</taxon>
    </lineage>
</organism>
<evidence type="ECO:0000256" key="12">
    <source>
        <dbReference type="ARBA" id="ARBA00023180"/>
    </source>
</evidence>
<keyword evidence="5" id="KW-0812">Transmembrane</keyword>
<reference evidence="14" key="1">
    <citation type="submission" date="2019-08" db="EMBL/GenBank/DDBJ databases">
        <title>The improved chromosome-level genome for the pearl oyster Pinctada fucata martensii using PacBio sequencing and Hi-C.</title>
        <authorList>
            <person name="Zheng Z."/>
        </authorList>
    </citation>
    <scope>NUCLEOTIDE SEQUENCE</scope>
    <source>
        <strain evidence="14">ZZ-2019</strain>
        <tissue evidence="14">Adductor muscle</tissue>
    </source>
</reference>
<evidence type="ECO:0000256" key="4">
    <source>
        <dbReference type="ARBA" id="ARBA00022614"/>
    </source>
</evidence>
<dbReference type="GO" id="GO:0007165">
    <property type="term" value="P:signal transduction"/>
    <property type="evidence" value="ECO:0007669"/>
    <property type="project" value="InterPro"/>
</dbReference>
<keyword evidence="3" id="KW-0399">Innate immunity</keyword>
<keyword evidence="10" id="KW-0472">Membrane</keyword>
<dbReference type="GO" id="GO:0038023">
    <property type="term" value="F:signaling receptor activity"/>
    <property type="evidence" value="ECO:0007669"/>
    <property type="project" value="TreeGrafter"/>
</dbReference>
<dbReference type="AlphaFoldDB" id="A0AA89C422"/>
<dbReference type="FunFam" id="3.40.50.10140:FF:000001">
    <property type="entry name" value="Toll-like receptor 2"/>
    <property type="match status" value="1"/>
</dbReference>
<name>A0AA89C422_PINIB</name>
<gene>
    <name evidence="14" type="ORF">FSP39_022059</name>
</gene>
<dbReference type="EMBL" id="VSWD01000009">
    <property type="protein sequence ID" value="KAK3093941.1"/>
    <property type="molecule type" value="Genomic_DNA"/>
</dbReference>
<comment type="similarity">
    <text evidence="2">Belongs to the Toll-like receptor family.</text>
</comment>
<protein>
    <recommendedName>
        <fullName evidence="13">TIR domain-containing protein</fullName>
    </recommendedName>
</protein>
<evidence type="ECO:0000256" key="11">
    <source>
        <dbReference type="ARBA" id="ARBA00023170"/>
    </source>
</evidence>
<evidence type="ECO:0000259" key="13">
    <source>
        <dbReference type="PROSITE" id="PS50104"/>
    </source>
</evidence>
<evidence type="ECO:0000256" key="5">
    <source>
        <dbReference type="ARBA" id="ARBA00022692"/>
    </source>
</evidence>
<evidence type="ECO:0000256" key="9">
    <source>
        <dbReference type="ARBA" id="ARBA00022989"/>
    </source>
</evidence>
<keyword evidence="9" id="KW-1133">Transmembrane helix</keyword>
<comment type="subcellular location">
    <subcellularLocation>
        <location evidence="1">Membrane</location>
        <topology evidence="1">Single-pass type I membrane protein</topology>
    </subcellularLocation>
</comment>
<evidence type="ECO:0000256" key="1">
    <source>
        <dbReference type="ARBA" id="ARBA00004479"/>
    </source>
</evidence>
<dbReference type="SMART" id="SM00255">
    <property type="entry name" value="TIR"/>
    <property type="match status" value="1"/>
</dbReference>
<evidence type="ECO:0000256" key="3">
    <source>
        <dbReference type="ARBA" id="ARBA00022588"/>
    </source>
</evidence>
<keyword evidence="6" id="KW-0732">Signal</keyword>
<keyword evidence="15" id="KW-1185">Reference proteome</keyword>
<dbReference type="Gene3D" id="3.40.50.10140">
    <property type="entry name" value="Toll/interleukin-1 receptor homology (TIR) domain"/>
    <property type="match status" value="1"/>
</dbReference>
<dbReference type="Pfam" id="PF01582">
    <property type="entry name" value="TIR"/>
    <property type="match status" value="1"/>
</dbReference>
<dbReference type="GO" id="GO:0005886">
    <property type="term" value="C:plasma membrane"/>
    <property type="evidence" value="ECO:0007669"/>
    <property type="project" value="TreeGrafter"/>
</dbReference>
<evidence type="ECO:0000313" key="15">
    <source>
        <dbReference type="Proteomes" id="UP001186944"/>
    </source>
</evidence>
<keyword evidence="11" id="KW-0675">Receptor</keyword>
<dbReference type="InterPro" id="IPR035897">
    <property type="entry name" value="Toll_tir_struct_dom_sf"/>
</dbReference>
<evidence type="ECO:0000256" key="8">
    <source>
        <dbReference type="ARBA" id="ARBA00022859"/>
    </source>
</evidence>
<dbReference type="SUPFAM" id="SSF52200">
    <property type="entry name" value="Toll/Interleukin receptor TIR domain"/>
    <property type="match status" value="1"/>
</dbReference>
<dbReference type="InterPro" id="IPR000157">
    <property type="entry name" value="TIR_dom"/>
</dbReference>
<sequence length="189" mass="22794">MISFTLSLVFVFLVVLTLYRFRWQIRYFIYLWRYKEPRQINRDREDFTYDAFVIYPEEDSDFVHDILLPKLENENNLRVCIHPRDFQPGKSIIENIVECIANSKRVFAVISQNFNQSKWCNFELLIAQDRWLNNEASVPLIIMRQEVDNSWIKREIRALVKTTTYAKWTEDDCGQELFWHQIITSVKDG</sequence>
<proteinExistence type="inferred from homology"/>
<keyword evidence="12" id="KW-0325">Glycoprotein</keyword>
<accession>A0AA89C422</accession>
<evidence type="ECO:0000256" key="2">
    <source>
        <dbReference type="ARBA" id="ARBA00009634"/>
    </source>
</evidence>
<dbReference type="GO" id="GO:0045087">
    <property type="term" value="P:innate immune response"/>
    <property type="evidence" value="ECO:0007669"/>
    <property type="project" value="UniProtKB-KW"/>
</dbReference>
<keyword evidence="8" id="KW-0391">Immunity</keyword>
<comment type="caution">
    <text evidence="14">The sequence shown here is derived from an EMBL/GenBank/DDBJ whole genome shotgun (WGS) entry which is preliminary data.</text>
</comment>
<evidence type="ECO:0000256" key="10">
    <source>
        <dbReference type="ARBA" id="ARBA00023136"/>
    </source>
</evidence>
<dbReference type="PANTHER" id="PTHR24365:SF541">
    <property type="entry name" value="PROTEIN TOLL-RELATED"/>
    <property type="match status" value="1"/>
</dbReference>